<proteinExistence type="predicted"/>
<name>A0A645JEQ5_9ZZZZ</name>
<reference evidence="2" key="1">
    <citation type="submission" date="2019-08" db="EMBL/GenBank/DDBJ databases">
        <authorList>
            <person name="Kucharzyk K."/>
            <person name="Murdoch R.W."/>
            <person name="Higgins S."/>
            <person name="Loffler F."/>
        </authorList>
    </citation>
    <scope>NUCLEOTIDE SEQUENCE</scope>
</reference>
<keyword evidence="1" id="KW-0812">Transmembrane</keyword>
<sequence>MPFDFRGIEFSMTALFLVTFMEQWKTARDKLPALIGLGSALLSLIILGKDQLILPAMGLILACLLMARKRDIGRMEGPRA</sequence>
<gene>
    <name evidence="2" type="ORF">SDC9_209400</name>
</gene>
<protein>
    <submittedName>
        <fullName evidence="2">Uncharacterized protein</fullName>
    </submittedName>
</protein>
<dbReference type="EMBL" id="VSSQ01138563">
    <property type="protein sequence ID" value="MPN61662.1"/>
    <property type="molecule type" value="Genomic_DNA"/>
</dbReference>
<feature type="transmembrane region" description="Helical" evidence="1">
    <location>
        <begin position="53"/>
        <end position="69"/>
    </location>
</feature>
<comment type="caution">
    <text evidence="2">The sequence shown here is derived from an EMBL/GenBank/DDBJ whole genome shotgun (WGS) entry which is preliminary data.</text>
</comment>
<evidence type="ECO:0000313" key="2">
    <source>
        <dbReference type="EMBL" id="MPN61662.1"/>
    </source>
</evidence>
<keyword evidence="1" id="KW-1133">Transmembrane helix</keyword>
<organism evidence="2">
    <name type="scientific">bioreactor metagenome</name>
    <dbReference type="NCBI Taxonomy" id="1076179"/>
    <lineage>
        <taxon>unclassified sequences</taxon>
        <taxon>metagenomes</taxon>
        <taxon>ecological metagenomes</taxon>
    </lineage>
</organism>
<dbReference type="AlphaFoldDB" id="A0A645JEQ5"/>
<accession>A0A645JEQ5</accession>
<evidence type="ECO:0000256" key="1">
    <source>
        <dbReference type="SAM" id="Phobius"/>
    </source>
</evidence>
<keyword evidence="1" id="KW-0472">Membrane</keyword>